<proteinExistence type="predicted"/>
<feature type="region of interest" description="Disordered" evidence="1">
    <location>
        <begin position="1"/>
        <end position="28"/>
    </location>
</feature>
<evidence type="ECO:0000256" key="1">
    <source>
        <dbReference type="SAM" id="MobiDB-lite"/>
    </source>
</evidence>
<feature type="region of interest" description="Disordered" evidence="1">
    <location>
        <begin position="392"/>
        <end position="421"/>
    </location>
</feature>
<feature type="compositionally biased region" description="Polar residues" evidence="1">
    <location>
        <begin position="90"/>
        <end position="116"/>
    </location>
</feature>
<feature type="compositionally biased region" description="Polar residues" evidence="1">
    <location>
        <begin position="291"/>
        <end position="308"/>
    </location>
</feature>
<dbReference type="Gene3D" id="3.30.750.140">
    <property type="match status" value="1"/>
</dbReference>
<feature type="region of interest" description="Disordered" evidence="1">
    <location>
        <begin position="291"/>
        <end position="321"/>
    </location>
</feature>
<feature type="region of interest" description="Disordered" evidence="1">
    <location>
        <begin position="41"/>
        <end position="138"/>
    </location>
</feature>
<dbReference type="PANTHER" id="PTHR37533">
    <property type="entry name" value="FLAGELLAR HOOK-LENGTH CONTROL PROTEIN"/>
    <property type="match status" value="1"/>
</dbReference>
<organism evidence="3 4">
    <name type="scientific">Candidatus Methylospira mobilis</name>
    <dbReference type="NCBI Taxonomy" id="1808979"/>
    <lineage>
        <taxon>Bacteria</taxon>
        <taxon>Pseudomonadati</taxon>
        <taxon>Pseudomonadota</taxon>
        <taxon>Gammaproteobacteria</taxon>
        <taxon>Methylococcales</taxon>
        <taxon>Methylococcaceae</taxon>
        <taxon>Candidatus Methylospira</taxon>
    </lineage>
</organism>
<feature type="compositionally biased region" description="Polar residues" evidence="1">
    <location>
        <begin position="8"/>
        <end position="28"/>
    </location>
</feature>
<dbReference type="Proteomes" id="UP000325755">
    <property type="component" value="Chromosome"/>
</dbReference>
<dbReference type="Pfam" id="PF02120">
    <property type="entry name" value="Flg_hook"/>
    <property type="match status" value="1"/>
</dbReference>
<evidence type="ECO:0000313" key="4">
    <source>
        <dbReference type="Proteomes" id="UP000325755"/>
    </source>
</evidence>
<dbReference type="AlphaFoldDB" id="A0A5Q0BD89"/>
<dbReference type="InterPro" id="IPR038610">
    <property type="entry name" value="FliK-like_C_sf"/>
</dbReference>
<feature type="compositionally biased region" description="Polar residues" evidence="1">
    <location>
        <begin position="593"/>
        <end position="622"/>
    </location>
</feature>
<dbReference type="InterPro" id="IPR052563">
    <property type="entry name" value="FliK"/>
</dbReference>
<evidence type="ECO:0000313" key="3">
    <source>
        <dbReference type="EMBL" id="QFY41863.1"/>
    </source>
</evidence>
<protein>
    <recommendedName>
        <fullName evidence="2">Flagellar hook-length control protein-like C-terminal domain-containing protein</fullName>
    </recommendedName>
</protein>
<dbReference type="InParanoid" id="A0A5Q0BD89"/>
<keyword evidence="4" id="KW-1185">Reference proteome</keyword>
<dbReference type="KEGG" id="mmob:F6R98_03815"/>
<accession>A0A5Q0BD89</accession>
<feature type="compositionally biased region" description="Polar residues" evidence="1">
    <location>
        <begin position="41"/>
        <end position="65"/>
    </location>
</feature>
<feature type="domain" description="Flagellar hook-length control protein-like C-terminal" evidence="2">
    <location>
        <begin position="521"/>
        <end position="604"/>
    </location>
</feature>
<feature type="region of interest" description="Disordered" evidence="1">
    <location>
        <begin position="186"/>
        <end position="264"/>
    </location>
</feature>
<feature type="compositionally biased region" description="Polar residues" evidence="1">
    <location>
        <begin position="405"/>
        <end position="421"/>
    </location>
</feature>
<reference evidence="3 4" key="1">
    <citation type="submission" date="2019-09" db="EMBL/GenBank/DDBJ databases">
        <title>Ecophysiology of the spiral-shaped methanotroph Methylospira mobilis as revealed by the complete genome sequence.</title>
        <authorList>
            <person name="Oshkin I.Y."/>
            <person name="Dedysh S.N."/>
            <person name="Miroshnikov K."/>
            <person name="Danilova O.V."/>
            <person name="Hakobyan A."/>
            <person name="Liesack W."/>
        </authorList>
    </citation>
    <scope>NUCLEOTIDE SEQUENCE [LARGE SCALE GENOMIC DNA]</scope>
    <source>
        <strain evidence="3 4">Shm1</strain>
    </source>
</reference>
<dbReference type="CDD" id="cd17470">
    <property type="entry name" value="T3SS_Flik_C"/>
    <property type="match status" value="1"/>
</dbReference>
<feature type="compositionally biased region" description="Low complexity" evidence="1">
    <location>
        <begin position="117"/>
        <end position="138"/>
    </location>
</feature>
<dbReference type="OrthoDB" id="1792985at2"/>
<gene>
    <name evidence="3" type="ORF">F6R98_03815</name>
</gene>
<dbReference type="PANTHER" id="PTHR37533:SF2">
    <property type="entry name" value="FLAGELLAR HOOK-LENGTH CONTROL PROTEIN"/>
    <property type="match status" value="1"/>
</dbReference>
<dbReference type="InterPro" id="IPR021136">
    <property type="entry name" value="Flagellar_hook_control-like_C"/>
</dbReference>
<sequence>MVTIAVNPLNTPPASSGISSFSNENTSVGAGLDFSQILSGQLSSNQHGSNAQAQPTSQVNTNAQAAGTPAPTSNNASPASNAATTSNTSKTPDTSTVSNSQKTPNASTTSNTQTLPDASTTADAATASNSSTTPDAATASDVSTTLNAAATSNISTSPATSTAATAIADIAAVTPIVVATPTDTITSSVSDTNQTTTSLPPNTAATAGKTSRSQHTASGSAAQRQTAGDISNTTMTKQADEQSGVTQSATTPTAVSASTSPADMTPVSRATAIAALMDSVASMVGSAQVSGSATNAAPQNKNPATQNPGDGAQEADAANKQNAVATALPPDAVTIATAALQNTALSYQQTTSGKTAKTASEQTSPASLEGNSAVSSASLKAAQATQPLTGLSVPVASTPAPGKASVQNAPAANNSLSQATTPTDRNAVMADSSASSESAAVQNAASIVQHMASTEANTPSVATATTHQVGVGLNAQQTDGMVALGTIVPQSQINASSVVSGASDSLRPPVGSQDWNTALSQQVAWMANSQQQTATLTLNPPDLGPMRIVLNLSDNTHQLGASFLAAHPETRAALEAAMPRLREMLDSAGIQLGQTSVGSGDTPSSNWAGNNRPQSQSQSFFSGDNGELVTGVETLVTPQINQQSAGIGLIDTHV</sequence>
<feature type="compositionally biased region" description="Polar residues" evidence="1">
    <location>
        <begin position="187"/>
        <end position="247"/>
    </location>
</feature>
<feature type="compositionally biased region" description="Low complexity" evidence="1">
    <location>
        <begin position="68"/>
        <end position="89"/>
    </location>
</feature>
<feature type="region of interest" description="Disordered" evidence="1">
    <location>
        <begin position="593"/>
        <end position="624"/>
    </location>
</feature>
<dbReference type="EMBL" id="CP044205">
    <property type="protein sequence ID" value="QFY41863.1"/>
    <property type="molecule type" value="Genomic_DNA"/>
</dbReference>
<feature type="compositionally biased region" description="Low complexity" evidence="1">
    <location>
        <begin position="248"/>
        <end position="262"/>
    </location>
</feature>
<name>A0A5Q0BD89_9GAMM</name>
<evidence type="ECO:0000259" key="2">
    <source>
        <dbReference type="Pfam" id="PF02120"/>
    </source>
</evidence>